<gene>
    <name evidence="8" type="ORF">AMURIS_00104</name>
</gene>
<evidence type="ECO:0000256" key="2">
    <source>
        <dbReference type="ARBA" id="ARBA00022475"/>
    </source>
</evidence>
<dbReference type="GO" id="GO:0005886">
    <property type="term" value="C:plasma membrane"/>
    <property type="evidence" value="ECO:0007669"/>
    <property type="project" value="UniProtKB-SubCell"/>
</dbReference>
<dbReference type="PANTHER" id="PTHR33545:SF5">
    <property type="entry name" value="UPF0750 MEMBRANE PROTEIN YITT"/>
    <property type="match status" value="1"/>
</dbReference>
<keyword evidence="2" id="KW-1003">Cell membrane</keyword>
<feature type="transmembrane region" description="Helical" evidence="6">
    <location>
        <begin position="178"/>
        <end position="197"/>
    </location>
</feature>
<reference evidence="8 9" key="1">
    <citation type="submission" date="2018-01" db="EMBL/GenBank/DDBJ databases">
        <authorList>
            <person name="Gaut B.S."/>
            <person name="Morton B.R."/>
            <person name="Clegg M.T."/>
            <person name="Duvall M.R."/>
        </authorList>
    </citation>
    <scope>NUCLEOTIDE SEQUENCE [LARGE SCALE GENOMIC DNA]</scope>
    <source>
        <strain evidence="8">GP69</strain>
    </source>
</reference>
<dbReference type="InterPro" id="IPR003740">
    <property type="entry name" value="YitT"/>
</dbReference>
<name>A0A2K4ZAB6_9FIRM</name>
<evidence type="ECO:0000256" key="3">
    <source>
        <dbReference type="ARBA" id="ARBA00022692"/>
    </source>
</evidence>
<evidence type="ECO:0000256" key="5">
    <source>
        <dbReference type="ARBA" id="ARBA00023136"/>
    </source>
</evidence>
<proteinExistence type="predicted"/>
<feature type="transmembrane region" description="Helical" evidence="6">
    <location>
        <begin position="45"/>
        <end position="73"/>
    </location>
</feature>
<dbReference type="InterPro" id="IPR015867">
    <property type="entry name" value="N-reg_PII/ATP_PRibTrfase_C"/>
</dbReference>
<evidence type="ECO:0000313" key="9">
    <source>
        <dbReference type="Proteomes" id="UP000236311"/>
    </source>
</evidence>
<dbReference type="PANTHER" id="PTHR33545">
    <property type="entry name" value="UPF0750 MEMBRANE PROTEIN YITT-RELATED"/>
    <property type="match status" value="1"/>
</dbReference>
<dbReference type="CDD" id="cd16380">
    <property type="entry name" value="YitT_C"/>
    <property type="match status" value="1"/>
</dbReference>
<evidence type="ECO:0000256" key="1">
    <source>
        <dbReference type="ARBA" id="ARBA00004651"/>
    </source>
</evidence>
<dbReference type="InterPro" id="IPR051461">
    <property type="entry name" value="UPF0750_membrane"/>
</dbReference>
<dbReference type="AlphaFoldDB" id="A0A2K4ZAB6"/>
<dbReference type="OrthoDB" id="1758221at2"/>
<dbReference type="Proteomes" id="UP000236311">
    <property type="component" value="Unassembled WGS sequence"/>
</dbReference>
<dbReference type="Gene3D" id="3.30.70.120">
    <property type="match status" value="1"/>
</dbReference>
<accession>A0A2K4ZAB6</accession>
<comment type="subcellular location">
    <subcellularLocation>
        <location evidence="1">Cell membrane</location>
        <topology evidence="1">Multi-pass membrane protein</topology>
    </subcellularLocation>
</comment>
<feature type="transmembrane region" description="Helical" evidence="6">
    <location>
        <begin position="150"/>
        <end position="172"/>
    </location>
</feature>
<dbReference type="PIRSF" id="PIRSF006483">
    <property type="entry name" value="Membrane_protein_YitT"/>
    <property type="match status" value="1"/>
</dbReference>
<evidence type="ECO:0000256" key="4">
    <source>
        <dbReference type="ARBA" id="ARBA00022989"/>
    </source>
</evidence>
<keyword evidence="5 6" id="KW-0472">Membrane</keyword>
<dbReference type="InterPro" id="IPR019264">
    <property type="entry name" value="DUF2179"/>
</dbReference>
<evidence type="ECO:0000313" key="8">
    <source>
        <dbReference type="EMBL" id="SOY27400.1"/>
    </source>
</evidence>
<keyword evidence="9" id="KW-1185">Reference proteome</keyword>
<keyword evidence="4 6" id="KW-1133">Transmembrane helix</keyword>
<feature type="transmembrane region" description="Helical" evidence="6">
    <location>
        <begin position="80"/>
        <end position="98"/>
    </location>
</feature>
<dbReference type="EMBL" id="OFSM01000001">
    <property type="protein sequence ID" value="SOY27400.1"/>
    <property type="molecule type" value="Genomic_DNA"/>
</dbReference>
<feature type="domain" description="DUF2179" evidence="7">
    <location>
        <begin position="225"/>
        <end position="279"/>
    </location>
</feature>
<organism evidence="8 9">
    <name type="scientific">Acetatifactor muris</name>
    <dbReference type="NCBI Taxonomy" id="879566"/>
    <lineage>
        <taxon>Bacteria</taxon>
        <taxon>Bacillati</taxon>
        <taxon>Bacillota</taxon>
        <taxon>Clostridia</taxon>
        <taxon>Lachnospirales</taxon>
        <taxon>Lachnospiraceae</taxon>
        <taxon>Acetatifactor</taxon>
    </lineage>
</organism>
<dbReference type="RefSeq" id="WP_103237536.1">
    <property type="nucleotide sequence ID" value="NZ_CANRXC010000051.1"/>
</dbReference>
<feature type="transmembrane region" description="Helical" evidence="6">
    <location>
        <begin position="110"/>
        <end position="130"/>
    </location>
</feature>
<sequence>MKDKEKLSWTWQTIIAILLGNISYALTVKLFLLPANLASGGGTGIALAVHYLTGLPVSGILLLVNVGMLLLGLFTLGRTFVVNTLASTFLIPAALEVFDRILGDFVLTGDILLCTLFAGLGVGVSMGIVIRTGASTGGMDIPPLVLYKYLRIPVSVSLYVFDVTILLLQAPLNQTENILYSILFVMISAVALDKTMLLGTTRTEVKIVSDRSSQIRDAILKEVDRGVTLLEAEGGYLHDKTQMVFTVVSNRELYKLEKIVRSIDPASFMVVSRVSEVRGRGFSMEKQAL</sequence>
<keyword evidence="3 6" id="KW-0812">Transmembrane</keyword>
<dbReference type="Pfam" id="PF10035">
    <property type="entry name" value="DUF2179"/>
    <property type="match status" value="1"/>
</dbReference>
<protein>
    <recommendedName>
        <fullName evidence="7">DUF2179 domain-containing protein</fullName>
    </recommendedName>
</protein>
<evidence type="ECO:0000256" key="6">
    <source>
        <dbReference type="SAM" id="Phobius"/>
    </source>
</evidence>
<evidence type="ECO:0000259" key="7">
    <source>
        <dbReference type="Pfam" id="PF10035"/>
    </source>
</evidence>
<dbReference type="Pfam" id="PF02588">
    <property type="entry name" value="YitT_membrane"/>
    <property type="match status" value="1"/>
</dbReference>
<feature type="transmembrane region" description="Helical" evidence="6">
    <location>
        <begin position="12"/>
        <end position="33"/>
    </location>
</feature>